<reference evidence="1 2" key="1">
    <citation type="submission" date="2014-04" db="EMBL/GenBank/DDBJ databases">
        <authorList>
            <consortium name="DOE Joint Genome Institute"/>
            <person name="Kuo A."/>
            <person name="Kohler A."/>
            <person name="Jargeat P."/>
            <person name="Nagy L.G."/>
            <person name="Floudas D."/>
            <person name="Copeland A."/>
            <person name="Barry K.W."/>
            <person name="Cichocki N."/>
            <person name="Veneault-Fourrey C."/>
            <person name="LaButti K."/>
            <person name="Lindquist E.A."/>
            <person name="Lipzen A."/>
            <person name="Lundell T."/>
            <person name="Morin E."/>
            <person name="Murat C."/>
            <person name="Sun H."/>
            <person name="Tunlid A."/>
            <person name="Henrissat B."/>
            <person name="Grigoriev I.V."/>
            <person name="Hibbett D.S."/>
            <person name="Martin F."/>
            <person name="Nordberg H.P."/>
            <person name="Cantor M.N."/>
            <person name="Hua S.X."/>
        </authorList>
    </citation>
    <scope>NUCLEOTIDE SEQUENCE [LARGE SCALE GENOMIC DNA]</scope>
    <source>
        <strain evidence="1 2">Ve08.2h10</strain>
    </source>
</reference>
<evidence type="ECO:0000313" key="2">
    <source>
        <dbReference type="Proteomes" id="UP000054538"/>
    </source>
</evidence>
<name>A0A0D0DQS6_9AGAM</name>
<organism evidence="1 2">
    <name type="scientific">Paxillus rubicundulus Ve08.2h10</name>
    <dbReference type="NCBI Taxonomy" id="930991"/>
    <lineage>
        <taxon>Eukaryota</taxon>
        <taxon>Fungi</taxon>
        <taxon>Dikarya</taxon>
        <taxon>Basidiomycota</taxon>
        <taxon>Agaricomycotina</taxon>
        <taxon>Agaricomycetes</taxon>
        <taxon>Agaricomycetidae</taxon>
        <taxon>Boletales</taxon>
        <taxon>Paxilineae</taxon>
        <taxon>Paxillaceae</taxon>
        <taxon>Paxillus</taxon>
    </lineage>
</organism>
<dbReference type="EMBL" id="KN825727">
    <property type="protein sequence ID" value="KIK81820.1"/>
    <property type="molecule type" value="Genomic_DNA"/>
</dbReference>
<proteinExistence type="predicted"/>
<gene>
    <name evidence="1" type="ORF">PAXRUDRAFT_64621</name>
</gene>
<dbReference type="InParanoid" id="A0A0D0DQS6"/>
<evidence type="ECO:0000313" key="1">
    <source>
        <dbReference type="EMBL" id="KIK81820.1"/>
    </source>
</evidence>
<reference evidence="2" key="2">
    <citation type="submission" date="2015-01" db="EMBL/GenBank/DDBJ databases">
        <title>Evolutionary Origins and Diversification of the Mycorrhizal Mutualists.</title>
        <authorList>
            <consortium name="DOE Joint Genome Institute"/>
            <consortium name="Mycorrhizal Genomics Consortium"/>
            <person name="Kohler A."/>
            <person name="Kuo A."/>
            <person name="Nagy L.G."/>
            <person name="Floudas D."/>
            <person name="Copeland A."/>
            <person name="Barry K.W."/>
            <person name="Cichocki N."/>
            <person name="Veneault-Fourrey C."/>
            <person name="LaButti K."/>
            <person name="Lindquist E.A."/>
            <person name="Lipzen A."/>
            <person name="Lundell T."/>
            <person name="Morin E."/>
            <person name="Murat C."/>
            <person name="Riley R."/>
            <person name="Ohm R."/>
            <person name="Sun H."/>
            <person name="Tunlid A."/>
            <person name="Henrissat B."/>
            <person name="Grigoriev I.V."/>
            <person name="Hibbett D.S."/>
            <person name="Martin F."/>
        </authorList>
    </citation>
    <scope>NUCLEOTIDE SEQUENCE [LARGE SCALE GENOMIC DNA]</scope>
    <source>
        <strain evidence="2">Ve08.2h10</strain>
    </source>
</reference>
<dbReference type="STRING" id="930991.A0A0D0DQS6"/>
<dbReference type="AlphaFoldDB" id="A0A0D0DQS6"/>
<dbReference type="HOGENOM" id="CLU_2672786_0_0_1"/>
<sequence>NHKSAQDHSDFILAYIQSEVRTSHYSSPFSPDCLESLISSFYTGPLGVVPKPGSLKLYLIQDH</sequence>
<keyword evidence="2" id="KW-1185">Reference proteome</keyword>
<protein>
    <submittedName>
        <fullName evidence="1">Uncharacterized protein</fullName>
    </submittedName>
</protein>
<accession>A0A0D0DQS6</accession>
<feature type="non-terminal residue" evidence="1">
    <location>
        <position position="63"/>
    </location>
</feature>
<dbReference type="OrthoDB" id="2616143at2759"/>
<dbReference type="Proteomes" id="UP000054538">
    <property type="component" value="Unassembled WGS sequence"/>
</dbReference>
<feature type="non-terminal residue" evidence="1">
    <location>
        <position position="1"/>
    </location>
</feature>